<name>A0ABY5PPN2_9ACTN</name>
<accession>A0ABY5PPN2</accession>
<protein>
    <recommendedName>
        <fullName evidence="3">HEAT repeat domain-containing protein</fullName>
    </recommendedName>
</protein>
<gene>
    <name evidence="1" type="ORF">NRK68_01400</name>
</gene>
<proteinExistence type="predicted"/>
<dbReference type="EMBL" id="CP102514">
    <property type="protein sequence ID" value="UUY45986.1"/>
    <property type="molecule type" value="Genomic_DNA"/>
</dbReference>
<dbReference type="GeneID" id="95572092"/>
<reference evidence="1" key="1">
    <citation type="submission" date="2022-08" db="EMBL/GenBank/DDBJ databases">
        <authorList>
            <person name="Tian L."/>
        </authorList>
    </citation>
    <scope>NUCLEOTIDE SEQUENCE</scope>
    <source>
        <strain evidence="1">CM253</strain>
    </source>
</reference>
<dbReference type="RefSeq" id="WP_257854510.1">
    <property type="nucleotide sequence ID" value="NZ_CP102514.1"/>
</dbReference>
<organism evidence="1 2">
    <name type="scientific">Streptomyces yangpuensis</name>
    <dbReference type="NCBI Taxonomy" id="1648182"/>
    <lineage>
        <taxon>Bacteria</taxon>
        <taxon>Bacillati</taxon>
        <taxon>Actinomycetota</taxon>
        <taxon>Actinomycetes</taxon>
        <taxon>Kitasatosporales</taxon>
        <taxon>Streptomycetaceae</taxon>
        <taxon>Streptomyces</taxon>
    </lineage>
</organism>
<sequence length="825" mass="88221">MGINESAAVAAAYRLADRSTAVGLARSLRAETRELLVCGCRRPRRLVEAVIASGDRELQVALARNAGLCTPRQRLRLARLGVPDVGRALYAAERWSRTGCRDEIRAAVLAAADPADPAWRAPGGLVAMLLGETHPTELAAAIRAPFPDLALHALRHCGRDLPLPILLWAARTLHAHGGPERLTALAELVDEEGGLGHPGLAALLRRAVDAESGAGGGSVASLLAGDPSPTDWLLHAVRLHGGGEMTADVPPDWERVRSEHTRHPFTAGDLTHLNRWPGCPPDLAVEGLRRDPRTALVQGTGPLPLSALTGPAAEPARSYVPRALERGLREGWLSAERLFTEVAPAGDVIGCLPQGDELVGKAVRELTAPLGDAPAAWLALYRRINRFEGTATELVAAARADATGRRGPAPSWPRATGPAFPCREPEGARALFQRLFAYAEEDVQEALVPHLDLRAVQHLLVFGTPSPRLRERITAVHGRAAQVAHASRWDLPGEIVEELLDLDDPEVNEKLYLYGAIAREERERILAGRGRDGGSVPVTDGLLGALGWIDLRHHRTWVSAGLLSGDPRVLRVVLGRIRTHTEAGRLRVLIRLWERHGPEAVGSLMAEGEFPGRTGGARHPLPAATHKSVAKALAAPDGLALLRDRLAAEEDPVRVVALLRRTAAGPVAERVRHLAEEGTALPWPQLLEAHAADPLPVQLLRALAQQPDCPRPLLLAALGAGPVRRLDDAPWLVAAIEAGRLTPDDIFRHCGPAAEAVSLLAGVHSHWPTAEAASWGPLLREARALTRSHLGTSQEAWTRAARLLPAFPGTLPALLTAAAADSTPD</sequence>
<evidence type="ECO:0000313" key="2">
    <source>
        <dbReference type="Proteomes" id="UP001057738"/>
    </source>
</evidence>
<dbReference type="Proteomes" id="UP001057738">
    <property type="component" value="Chromosome"/>
</dbReference>
<evidence type="ECO:0008006" key="3">
    <source>
        <dbReference type="Google" id="ProtNLM"/>
    </source>
</evidence>
<evidence type="ECO:0000313" key="1">
    <source>
        <dbReference type="EMBL" id="UUY45986.1"/>
    </source>
</evidence>
<keyword evidence="2" id="KW-1185">Reference proteome</keyword>